<organism evidence="2 3">
    <name type="scientific">Lates japonicus</name>
    <name type="common">Japanese lates</name>
    <dbReference type="NCBI Taxonomy" id="270547"/>
    <lineage>
        <taxon>Eukaryota</taxon>
        <taxon>Metazoa</taxon>
        <taxon>Chordata</taxon>
        <taxon>Craniata</taxon>
        <taxon>Vertebrata</taxon>
        <taxon>Euteleostomi</taxon>
        <taxon>Actinopterygii</taxon>
        <taxon>Neopterygii</taxon>
        <taxon>Teleostei</taxon>
        <taxon>Neoteleostei</taxon>
        <taxon>Acanthomorphata</taxon>
        <taxon>Carangaria</taxon>
        <taxon>Carangaria incertae sedis</taxon>
        <taxon>Centropomidae</taxon>
        <taxon>Lates</taxon>
    </lineage>
</organism>
<protein>
    <submittedName>
        <fullName evidence="2">Kinesin heavy chain-like isoform X4</fullName>
    </submittedName>
</protein>
<keyword evidence="3" id="KW-1185">Reference proteome</keyword>
<dbReference type="AlphaFoldDB" id="A0AAD3RN67"/>
<accession>A0AAD3RN67</accession>
<comment type="caution">
    <text evidence="2">The sequence shown here is derived from an EMBL/GenBank/DDBJ whole genome shotgun (WGS) entry which is preliminary data.</text>
</comment>
<sequence length="217" mass="24520">MENHRGLSEIARRLRDEITRNRETPTQLKDKRQRCRPAAVWPREDRGSPSENNLEQPSKVHKQLSNVHTWFTKPASPRFTIAHHLMGLDNREVMIIVNRGLITLSIRDNVDLRQSCLLEGLRPQLSVVKVLEGALRDTKELRETPSQSEPGISTHPPLHPSDRPSEEGGPRPVHAITPPDCCHLSNHCNNNPTRATASRLQVADNCISVLFCGSFDF</sequence>
<evidence type="ECO:0000313" key="3">
    <source>
        <dbReference type="Proteomes" id="UP001279410"/>
    </source>
</evidence>
<evidence type="ECO:0000313" key="2">
    <source>
        <dbReference type="EMBL" id="GLD74581.1"/>
    </source>
</evidence>
<gene>
    <name evidence="2" type="ORF">AKAME5_002591200</name>
</gene>
<feature type="region of interest" description="Disordered" evidence="1">
    <location>
        <begin position="138"/>
        <end position="176"/>
    </location>
</feature>
<feature type="compositionally biased region" description="Basic and acidic residues" evidence="1">
    <location>
        <begin position="160"/>
        <end position="169"/>
    </location>
</feature>
<dbReference type="Proteomes" id="UP001279410">
    <property type="component" value="Unassembled WGS sequence"/>
</dbReference>
<name>A0AAD3RN67_LATJO</name>
<feature type="region of interest" description="Disordered" evidence="1">
    <location>
        <begin position="17"/>
        <end position="58"/>
    </location>
</feature>
<proteinExistence type="predicted"/>
<reference evidence="2" key="1">
    <citation type="submission" date="2022-08" db="EMBL/GenBank/DDBJ databases">
        <title>Genome sequencing of akame (Lates japonicus).</title>
        <authorList>
            <person name="Hashiguchi Y."/>
            <person name="Takahashi H."/>
        </authorList>
    </citation>
    <scope>NUCLEOTIDE SEQUENCE</scope>
    <source>
        <strain evidence="2">Kochi</strain>
    </source>
</reference>
<dbReference type="EMBL" id="BRZM01002334">
    <property type="protein sequence ID" value="GLD74581.1"/>
    <property type="molecule type" value="Genomic_DNA"/>
</dbReference>
<evidence type="ECO:0000256" key="1">
    <source>
        <dbReference type="SAM" id="MobiDB-lite"/>
    </source>
</evidence>